<dbReference type="EMBL" id="JAHHGZ010000013">
    <property type="protein sequence ID" value="MBW4668476.1"/>
    <property type="molecule type" value="Genomic_DNA"/>
</dbReference>
<dbReference type="PANTHER" id="PTHR30388">
    <property type="entry name" value="ALDEHYDE OXIDOREDUCTASE MOLYBDENUM COFACTOR ASSEMBLY PROTEIN"/>
    <property type="match status" value="1"/>
</dbReference>
<dbReference type="Pfam" id="PF13478">
    <property type="entry name" value="XdhC_C"/>
    <property type="match status" value="1"/>
</dbReference>
<dbReference type="AlphaFoldDB" id="A0A951QN11"/>
<feature type="domain" description="XdhC Rossmann" evidence="2">
    <location>
        <begin position="207"/>
        <end position="351"/>
    </location>
</feature>
<sequence length="391" mass="42952">MNELEAIVEAFEKTQKLGDTAFLATIVNSKGSTYRRPGARMLITGKGHIVGTIASSCLENDVLEHTRKGMRSLEPIVVTYDIAVDEDITWIGLGCNGVVQILIERLNVDSLLNPIAFFSECLSDREIAVIATVFAVEGAVNVKIGDRLIFPSDGSITTDIPEQTFTTILVKDAQTALYNQQSTVKKYRLASGSVEVFIEVIKPPTPLVIFGGSPDAIPVAKFAKALGWHVTIVDCNASKATHERFSMADKVILSNRELVQKQVCIEKNSAIVVMTHNYQDDREILKMLLPSPVAYLGILGSKARTEHLLEDLRTEEVIYLTEVQRRLYSPIGMNIGADTPEEIALAIIAEIKAVLTNCQGGSLKNYNGSIHQQHQVSDIKVEGFHRNYANA</sequence>
<dbReference type="Proteomes" id="UP000729701">
    <property type="component" value="Unassembled WGS sequence"/>
</dbReference>
<gene>
    <name evidence="3" type="ORF">KME60_13880</name>
</gene>
<evidence type="ECO:0000313" key="3">
    <source>
        <dbReference type="EMBL" id="MBW4668476.1"/>
    </source>
</evidence>
<accession>A0A951QN11</accession>
<name>A0A951QN11_9CYAN</name>
<evidence type="ECO:0000259" key="2">
    <source>
        <dbReference type="Pfam" id="PF13478"/>
    </source>
</evidence>
<comment type="caution">
    <text evidence="3">The sequence shown here is derived from an EMBL/GenBank/DDBJ whole genome shotgun (WGS) entry which is preliminary data.</text>
</comment>
<dbReference type="Pfam" id="PF02625">
    <property type="entry name" value="XdhC_CoxI"/>
    <property type="match status" value="1"/>
</dbReference>
<evidence type="ECO:0000313" key="4">
    <source>
        <dbReference type="Proteomes" id="UP000729701"/>
    </source>
</evidence>
<proteinExistence type="predicted"/>
<reference evidence="3" key="1">
    <citation type="submission" date="2021-05" db="EMBL/GenBank/DDBJ databases">
        <authorList>
            <person name="Pietrasiak N."/>
            <person name="Ward R."/>
            <person name="Stajich J.E."/>
            <person name="Kurbessoian T."/>
        </authorList>
    </citation>
    <scope>NUCLEOTIDE SEQUENCE</scope>
    <source>
        <strain evidence="3">GSE-NOS-MK-12-04C</strain>
    </source>
</reference>
<dbReference type="PANTHER" id="PTHR30388:SF6">
    <property type="entry name" value="XANTHINE DEHYDROGENASE SUBUNIT A-RELATED"/>
    <property type="match status" value="1"/>
</dbReference>
<reference evidence="3" key="2">
    <citation type="journal article" date="2022" name="Microbiol. Resour. Announc.">
        <title>Metagenome Sequencing to Explore Phylogenomics of Terrestrial Cyanobacteria.</title>
        <authorList>
            <person name="Ward R.D."/>
            <person name="Stajich J.E."/>
            <person name="Johansen J.R."/>
            <person name="Huntemann M."/>
            <person name="Clum A."/>
            <person name="Foster B."/>
            <person name="Foster B."/>
            <person name="Roux S."/>
            <person name="Palaniappan K."/>
            <person name="Varghese N."/>
            <person name="Mukherjee S."/>
            <person name="Reddy T.B.K."/>
            <person name="Daum C."/>
            <person name="Copeland A."/>
            <person name="Chen I.A."/>
            <person name="Ivanova N.N."/>
            <person name="Kyrpides N.C."/>
            <person name="Shapiro N."/>
            <person name="Eloe-Fadrosh E.A."/>
            <person name="Pietrasiak N."/>
        </authorList>
    </citation>
    <scope>NUCLEOTIDE SEQUENCE</scope>
    <source>
        <strain evidence="3">GSE-NOS-MK-12-04C</strain>
    </source>
</reference>
<protein>
    <submittedName>
        <fullName evidence="3">XdhC family protein</fullName>
    </submittedName>
</protein>
<dbReference type="InterPro" id="IPR027051">
    <property type="entry name" value="XdhC_Rossmann_dom"/>
</dbReference>
<feature type="domain" description="XdhC- CoxI" evidence="1">
    <location>
        <begin position="18"/>
        <end position="81"/>
    </location>
</feature>
<organism evidence="3 4">
    <name type="scientific">Cyanomargarita calcarea GSE-NOS-MK-12-04C</name>
    <dbReference type="NCBI Taxonomy" id="2839659"/>
    <lineage>
        <taxon>Bacteria</taxon>
        <taxon>Bacillati</taxon>
        <taxon>Cyanobacteriota</taxon>
        <taxon>Cyanophyceae</taxon>
        <taxon>Nostocales</taxon>
        <taxon>Cyanomargaritaceae</taxon>
        <taxon>Cyanomargarita</taxon>
    </lineage>
</organism>
<evidence type="ECO:0000259" key="1">
    <source>
        <dbReference type="Pfam" id="PF02625"/>
    </source>
</evidence>
<dbReference type="InterPro" id="IPR003777">
    <property type="entry name" value="XdhC_CoxI"/>
</dbReference>
<dbReference type="InterPro" id="IPR052698">
    <property type="entry name" value="MoCofactor_Util/Proc"/>
</dbReference>
<dbReference type="Gene3D" id="3.40.50.720">
    <property type="entry name" value="NAD(P)-binding Rossmann-like Domain"/>
    <property type="match status" value="1"/>
</dbReference>